<sequence length="225" mass="24842">MNNTENSCRLEPDIAGGHASVTDEPPSSQALAEAAELQVLSRDGKPYAFKDLYKGPESISRVVVVFIRHFFCGACQAYTHSLSSALTPEIASSHGIPTSIVFVGCGDPALIDEYIEITKCRYPIYTDPTGKLFDTLGMVRTFAVGSRTTYSPQRWFSHFVKGLYDVISNLPSGRTLKVGDSWRVGGEFVFEDGEGDKVVTWCHRMRNHRDHTEVAQLCGILGFNL</sequence>
<dbReference type="PANTHER" id="PTHR28630:SF3">
    <property type="entry name" value="PEROXIREDOXIN-LIKE 2C"/>
    <property type="match status" value="1"/>
</dbReference>
<comment type="caution">
    <text evidence="2">The sequence shown here is derived from an EMBL/GenBank/DDBJ whole genome shotgun (WGS) entry which is preliminary data.</text>
</comment>
<evidence type="ECO:0000313" key="3">
    <source>
        <dbReference type="Proteomes" id="UP001055172"/>
    </source>
</evidence>
<accession>A0AA37GUY6</accession>
<dbReference type="Proteomes" id="UP001055172">
    <property type="component" value="Unassembled WGS sequence"/>
</dbReference>
<dbReference type="CDD" id="cd02970">
    <property type="entry name" value="PRX_like2"/>
    <property type="match status" value="1"/>
</dbReference>
<reference evidence="2 3" key="1">
    <citation type="submission" date="2021-07" db="EMBL/GenBank/DDBJ databases">
        <title>Genome data of Colletotrichum spaethianum.</title>
        <authorList>
            <person name="Utami Y.D."/>
            <person name="Hiruma K."/>
        </authorList>
    </citation>
    <scope>NUCLEOTIDE SEQUENCE [LARGE SCALE GENOMIC DNA]</scope>
    <source>
        <strain evidence="2 3">MAFF 242679</strain>
    </source>
</reference>
<evidence type="ECO:0000256" key="1">
    <source>
        <dbReference type="SAM" id="MobiDB-lite"/>
    </source>
</evidence>
<dbReference type="SUPFAM" id="SSF52833">
    <property type="entry name" value="Thioredoxin-like"/>
    <property type="match status" value="1"/>
</dbReference>
<proteinExistence type="predicted"/>
<dbReference type="InterPro" id="IPR036249">
    <property type="entry name" value="Thioredoxin-like_sf"/>
</dbReference>
<feature type="region of interest" description="Disordered" evidence="1">
    <location>
        <begin position="1"/>
        <end position="27"/>
    </location>
</feature>
<name>A0AA37GUY6_9PEZI</name>
<dbReference type="InterPro" id="IPR032801">
    <property type="entry name" value="PXL2A/B/C"/>
</dbReference>
<dbReference type="EMBL" id="BPPX01000025">
    <property type="protein sequence ID" value="GJC87304.1"/>
    <property type="molecule type" value="Genomic_DNA"/>
</dbReference>
<dbReference type="Gene3D" id="3.40.30.10">
    <property type="entry name" value="Glutaredoxin"/>
    <property type="match status" value="1"/>
</dbReference>
<dbReference type="PANTHER" id="PTHR28630">
    <property type="match status" value="1"/>
</dbReference>
<keyword evidence="3" id="KW-1185">Reference proteome</keyword>
<dbReference type="AlphaFoldDB" id="A0AA37GUY6"/>
<organism evidence="2 3">
    <name type="scientific">Colletotrichum liriopes</name>
    <dbReference type="NCBI Taxonomy" id="708192"/>
    <lineage>
        <taxon>Eukaryota</taxon>
        <taxon>Fungi</taxon>
        <taxon>Dikarya</taxon>
        <taxon>Ascomycota</taxon>
        <taxon>Pezizomycotina</taxon>
        <taxon>Sordariomycetes</taxon>
        <taxon>Hypocreomycetidae</taxon>
        <taxon>Glomerellales</taxon>
        <taxon>Glomerellaceae</taxon>
        <taxon>Colletotrichum</taxon>
        <taxon>Colletotrichum spaethianum species complex</taxon>
    </lineage>
</organism>
<protein>
    <submittedName>
        <fullName evidence="2">Thioredoxin-like protein AAED1</fullName>
    </submittedName>
</protein>
<evidence type="ECO:0000313" key="2">
    <source>
        <dbReference type="EMBL" id="GJC87304.1"/>
    </source>
</evidence>
<gene>
    <name evidence="2" type="ORF">ColLi_10142</name>
</gene>
<dbReference type="Pfam" id="PF13911">
    <property type="entry name" value="AhpC-TSA_2"/>
    <property type="match status" value="1"/>
</dbReference>